<accession>A0A0F5ITT8</accession>
<dbReference type="RefSeq" id="WP_007656019.1">
    <property type="nucleotide sequence ID" value="NZ_KQ033913.1"/>
</dbReference>
<dbReference type="HOGENOM" id="CLU_1657996_0_0_10"/>
<keyword evidence="1" id="KW-0175">Coiled coil</keyword>
<dbReference type="EMBL" id="AQHV01000021">
    <property type="protein sequence ID" value="KKB48971.1"/>
    <property type="molecule type" value="Genomic_DNA"/>
</dbReference>
<evidence type="ECO:0000313" key="4">
    <source>
        <dbReference type="Proteomes" id="UP000033047"/>
    </source>
</evidence>
<proteinExistence type="predicted"/>
<dbReference type="STRING" id="927665.HMPREF1535_04200"/>
<evidence type="ECO:0000313" key="3">
    <source>
        <dbReference type="EMBL" id="KKB48971.1"/>
    </source>
</evidence>
<dbReference type="Proteomes" id="UP000033047">
    <property type="component" value="Unassembled WGS sequence"/>
</dbReference>
<evidence type="ECO:0000259" key="2">
    <source>
        <dbReference type="Pfam" id="PF12773"/>
    </source>
</evidence>
<feature type="coiled-coil region" evidence="1">
    <location>
        <begin position="59"/>
        <end position="106"/>
    </location>
</feature>
<dbReference type="Pfam" id="PF12773">
    <property type="entry name" value="DZR"/>
    <property type="match status" value="1"/>
</dbReference>
<feature type="domain" description="DZANK-type" evidence="2">
    <location>
        <begin position="110"/>
        <end position="162"/>
    </location>
</feature>
<evidence type="ECO:0000256" key="1">
    <source>
        <dbReference type="SAM" id="Coils"/>
    </source>
</evidence>
<comment type="caution">
    <text evidence="3">The sequence shown here is derived from an EMBL/GenBank/DDBJ whole genome shotgun (WGS) entry which is preliminary data.</text>
</comment>
<reference evidence="3 4" key="1">
    <citation type="submission" date="2013-04" db="EMBL/GenBank/DDBJ databases">
        <title>The Genome Sequence of Parabacteroides goldsteinii DSM 19448.</title>
        <authorList>
            <consortium name="The Broad Institute Genomics Platform"/>
            <person name="Earl A."/>
            <person name="Ward D."/>
            <person name="Feldgarden M."/>
            <person name="Gevers D."/>
            <person name="Martens E."/>
            <person name="Sakamoto M."/>
            <person name="Benno Y."/>
            <person name="Song Y."/>
            <person name="Liu C."/>
            <person name="Lee J."/>
            <person name="Bolanos M."/>
            <person name="Vaisanen M.L."/>
            <person name="Finegold S.M."/>
            <person name="Walker B."/>
            <person name="Young S."/>
            <person name="Zeng Q."/>
            <person name="Gargeya S."/>
            <person name="Fitzgerald M."/>
            <person name="Haas B."/>
            <person name="Abouelleil A."/>
            <person name="Allen A.W."/>
            <person name="Alvarado L."/>
            <person name="Arachchi H.M."/>
            <person name="Berlin A.M."/>
            <person name="Chapman S.B."/>
            <person name="Gainer-Dewar J."/>
            <person name="Goldberg J."/>
            <person name="Griggs A."/>
            <person name="Gujja S."/>
            <person name="Hansen M."/>
            <person name="Howarth C."/>
            <person name="Imamovic A."/>
            <person name="Ireland A."/>
            <person name="Larimer J."/>
            <person name="McCowan C."/>
            <person name="Murphy C."/>
            <person name="Pearson M."/>
            <person name="Poon T.W."/>
            <person name="Priest M."/>
            <person name="Roberts A."/>
            <person name="Saif S."/>
            <person name="Shea T."/>
            <person name="Sisk P."/>
            <person name="Sykes S."/>
            <person name="Wortman J."/>
            <person name="Nusbaum C."/>
            <person name="Birren B."/>
        </authorList>
    </citation>
    <scope>NUCLEOTIDE SEQUENCE [LARGE SCALE GENOMIC DNA]</scope>
    <source>
        <strain evidence="3 4">DSM 19448</strain>
    </source>
</reference>
<organism evidence="3 4">
    <name type="scientific">Parabacteroides goldsteinii DSM 19448 = WAL 12034</name>
    <dbReference type="NCBI Taxonomy" id="927665"/>
    <lineage>
        <taxon>Bacteria</taxon>
        <taxon>Pseudomonadati</taxon>
        <taxon>Bacteroidota</taxon>
        <taxon>Bacteroidia</taxon>
        <taxon>Bacteroidales</taxon>
        <taxon>Tannerellaceae</taxon>
        <taxon>Parabacteroides</taxon>
    </lineage>
</organism>
<dbReference type="PATRIC" id="fig|927665.4.peg.4315"/>
<dbReference type="InterPro" id="IPR025874">
    <property type="entry name" value="DZR"/>
</dbReference>
<name>A0A0F5ITT8_9BACT</name>
<protein>
    <recommendedName>
        <fullName evidence="2">DZANK-type domain-containing protein</fullName>
    </recommendedName>
</protein>
<sequence length="166" mass="18124">MSNIIDGIVKGLSGFMPQDDPDVKIFNAQSELKELAGKEEKVYARLGRQVYETDGGKSYPEIKTELDQLAANRQAAEERLKAAREEKIARERAKEEERARREAEEVAHSCPNCGAYNPEGTNFCQDCGTRLAPPAQAPAAKRFCSNCGAEVAAGHRFCSNCGTNVG</sequence>
<gene>
    <name evidence="3" type="ORF">HMPREF1535_04200</name>
</gene>
<dbReference type="AlphaFoldDB" id="A0A0F5ITT8"/>